<evidence type="ECO:0000313" key="1">
    <source>
        <dbReference type="EMBL" id="GAL05860.1"/>
    </source>
</evidence>
<dbReference type="STRING" id="754436.JCM19237_4933"/>
<dbReference type="AlphaFoldDB" id="A0A090QRP7"/>
<sequence length="40" mass="4301">MTLEEAQAFVDACVGLPEQDASQRRALKARIAECAPWPGA</sequence>
<protein>
    <submittedName>
        <fullName evidence="1">Uncharacterized protein</fullName>
    </submittedName>
</protein>
<organism evidence="1 2">
    <name type="scientific">Photobacterium aphoticum</name>
    <dbReference type="NCBI Taxonomy" id="754436"/>
    <lineage>
        <taxon>Bacteria</taxon>
        <taxon>Pseudomonadati</taxon>
        <taxon>Pseudomonadota</taxon>
        <taxon>Gammaproteobacteria</taxon>
        <taxon>Vibrionales</taxon>
        <taxon>Vibrionaceae</taxon>
        <taxon>Photobacterium</taxon>
    </lineage>
</organism>
<comment type="caution">
    <text evidence="1">The sequence shown here is derived from an EMBL/GenBank/DDBJ whole genome shotgun (WGS) entry which is preliminary data.</text>
</comment>
<dbReference type="Proteomes" id="UP000029227">
    <property type="component" value="Unassembled WGS sequence"/>
</dbReference>
<reference evidence="1 2" key="1">
    <citation type="journal article" date="2014" name="Genome Announc.">
        <title>Draft Genome Sequences of Two Vibrionaceae Species, Vibrio ponticus C121 and Photobacterium aphoticum C119, Isolated as Coral Reef Microbiota.</title>
        <authorList>
            <person name="Al-saari N."/>
            <person name="Meirelles P.M."/>
            <person name="Mino S."/>
            <person name="Suda W."/>
            <person name="Oshima K."/>
            <person name="Hattori M."/>
            <person name="Ohkuma M."/>
            <person name="Thompson F.L."/>
            <person name="Gomez-Gil B."/>
            <person name="Sawabe T."/>
            <person name="Sawabe T."/>
        </authorList>
    </citation>
    <scope>NUCLEOTIDE SEQUENCE [LARGE SCALE GENOMIC DNA]</scope>
    <source>
        <strain evidence="1 2">JCM 19237</strain>
    </source>
</reference>
<name>A0A090QRP7_9GAMM</name>
<evidence type="ECO:0000313" key="2">
    <source>
        <dbReference type="Proteomes" id="UP000029227"/>
    </source>
</evidence>
<gene>
    <name evidence="1" type="ORF">JCM19237_4933</name>
</gene>
<dbReference type="EMBL" id="BBMN01000008">
    <property type="protein sequence ID" value="GAL05860.1"/>
    <property type="molecule type" value="Genomic_DNA"/>
</dbReference>
<proteinExistence type="predicted"/>
<accession>A0A090QRP7</accession>